<dbReference type="InterPro" id="IPR011712">
    <property type="entry name" value="Sig_transdc_His_kin_sub3_dim/P"/>
</dbReference>
<dbReference type="Gene3D" id="6.10.340.10">
    <property type="match status" value="1"/>
</dbReference>
<evidence type="ECO:0000259" key="17">
    <source>
        <dbReference type="PROSITE" id="PS50885"/>
    </source>
</evidence>
<evidence type="ECO:0000256" key="13">
    <source>
        <dbReference type="ARBA" id="ARBA00023136"/>
    </source>
</evidence>
<dbReference type="InterPro" id="IPR036890">
    <property type="entry name" value="HATPase_C_sf"/>
</dbReference>
<dbReference type="InterPro" id="IPR005467">
    <property type="entry name" value="His_kinase_dom"/>
</dbReference>
<evidence type="ECO:0000256" key="15">
    <source>
        <dbReference type="SAM" id="Phobius"/>
    </source>
</evidence>
<keyword evidence="13 15" id="KW-0472">Membrane</keyword>
<name>A0A2R4W2B9_THEAF</name>
<evidence type="ECO:0000256" key="14">
    <source>
        <dbReference type="SAM" id="Coils"/>
    </source>
</evidence>
<evidence type="ECO:0000313" key="19">
    <source>
        <dbReference type="Proteomes" id="UP000244792"/>
    </source>
</evidence>
<dbReference type="Pfam" id="PF07730">
    <property type="entry name" value="HisKA_3"/>
    <property type="match status" value="1"/>
</dbReference>
<comment type="subcellular location">
    <subcellularLocation>
        <location evidence="2">Cell membrane</location>
        <topology evidence="2">Multi-pass membrane protein</topology>
    </subcellularLocation>
</comment>
<dbReference type="GO" id="GO:0005886">
    <property type="term" value="C:plasma membrane"/>
    <property type="evidence" value="ECO:0007669"/>
    <property type="project" value="UniProtKB-SubCell"/>
</dbReference>
<feature type="coiled-coil region" evidence="14">
    <location>
        <begin position="225"/>
        <end position="276"/>
    </location>
</feature>
<dbReference type="SUPFAM" id="SSF55874">
    <property type="entry name" value="ATPase domain of HSP90 chaperone/DNA topoisomerase II/histidine kinase"/>
    <property type="match status" value="1"/>
</dbReference>
<dbReference type="EC" id="2.7.13.3" evidence="3"/>
<keyword evidence="7 15" id="KW-0812">Transmembrane</keyword>
<feature type="domain" description="Histidine kinase" evidence="16">
    <location>
        <begin position="269"/>
        <end position="460"/>
    </location>
</feature>
<reference evidence="18 19" key="1">
    <citation type="submission" date="2017-04" db="EMBL/GenBank/DDBJ databases">
        <title>Genomic insights into metabolism of Thermodesulfobium acidiphilum.</title>
        <authorList>
            <person name="Toshchakov S.V."/>
            <person name="Frolov E.N."/>
            <person name="Kublanov I.V."/>
            <person name="Samarov N.I."/>
            <person name="Novikov A."/>
            <person name="Lebedinsky A.V."/>
            <person name="Bonch-Osmolovskaya E.A."/>
            <person name="Chernyh N.A."/>
        </authorList>
    </citation>
    <scope>NUCLEOTIDE SEQUENCE [LARGE SCALE GENOMIC DNA]</scope>
    <source>
        <strain evidence="18 19">3127-1</strain>
    </source>
</reference>
<sequence>MSLKTKILIINIFSIFIITLGIVLEIKFVLTQNLEDRLILRTTNMASILSDSIIEPLLSNNIYLTHQILTQYKENNSEISYISILNSQNEILSSTFTNGFPKELYHLQTSKTENNVAVFSCEMGKFLDVKYPIADGSLGYIHIGVTEKEVEQRIQEILEKILFLSFFINLLASLLLYKLTNSITDNLKKLTLYAKNIALGNKVLEPVIKTNDEVRDLFISFKHMLKALERSSKEEIQLITKLKDEELKRELLKRTMETLEKERKRLSMEIHDSVMQNLASINIMLKIFQSKLDQKEKLDLDNIQKLIETTIEELRNIANNLRPPQLEKLGLKSSLESFFNETEKRHNLKVNFDFSINEKVLDWTWSINIYRIIQEAISNIVKHSGANNVFVSIKEVNDKIELEIKDDGKGFDVDETLSKKSNHLGIIDMKERTKTYKGEFSINSIKGGGTIVKIFFPIPKNNDIGR</sequence>
<evidence type="ECO:0000256" key="8">
    <source>
        <dbReference type="ARBA" id="ARBA00022741"/>
    </source>
</evidence>
<evidence type="ECO:0000256" key="10">
    <source>
        <dbReference type="ARBA" id="ARBA00022840"/>
    </source>
</evidence>
<keyword evidence="12" id="KW-0902">Two-component regulatory system</keyword>
<dbReference type="PROSITE" id="PS50885">
    <property type="entry name" value="HAMP"/>
    <property type="match status" value="1"/>
</dbReference>
<dbReference type="GO" id="GO:0000155">
    <property type="term" value="F:phosphorelay sensor kinase activity"/>
    <property type="evidence" value="ECO:0007669"/>
    <property type="project" value="InterPro"/>
</dbReference>
<dbReference type="CDD" id="cd16917">
    <property type="entry name" value="HATPase_UhpB-NarQ-NarX-like"/>
    <property type="match status" value="1"/>
</dbReference>
<dbReference type="SMART" id="SM00387">
    <property type="entry name" value="HATPase_c"/>
    <property type="match status" value="1"/>
</dbReference>
<dbReference type="GO" id="GO:0005524">
    <property type="term" value="F:ATP binding"/>
    <property type="evidence" value="ECO:0007669"/>
    <property type="project" value="UniProtKB-KW"/>
</dbReference>
<dbReference type="KEGG" id="taci:TDSAC_1531"/>
<evidence type="ECO:0000256" key="5">
    <source>
        <dbReference type="ARBA" id="ARBA00022553"/>
    </source>
</evidence>
<evidence type="ECO:0000313" key="18">
    <source>
        <dbReference type="EMBL" id="AWB10870.1"/>
    </source>
</evidence>
<dbReference type="PANTHER" id="PTHR24421">
    <property type="entry name" value="NITRATE/NITRITE SENSOR PROTEIN NARX-RELATED"/>
    <property type="match status" value="1"/>
</dbReference>
<dbReference type="InterPro" id="IPR050482">
    <property type="entry name" value="Sensor_HK_TwoCompSys"/>
</dbReference>
<evidence type="ECO:0000256" key="6">
    <source>
        <dbReference type="ARBA" id="ARBA00022679"/>
    </source>
</evidence>
<dbReference type="InterPro" id="IPR003594">
    <property type="entry name" value="HATPase_dom"/>
</dbReference>
<dbReference type="Gene3D" id="3.30.565.10">
    <property type="entry name" value="Histidine kinase-like ATPase, C-terminal domain"/>
    <property type="match status" value="1"/>
</dbReference>
<gene>
    <name evidence="18" type="ORF">TDSAC_1531</name>
</gene>
<dbReference type="RefSeq" id="WP_108309681.1">
    <property type="nucleotide sequence ID" value="NZ_CP020921.1"/>
</dbReference>
<keyword evidence="6" id="KW-0808">Transferase</keyword>
<keyword evidence="11 15" id="KW-1133">Transmembrane helix</keyword>
<keyword evidence="9 18" id="KW-0418">Kinase</keyword>
<evidence type="ECO:0000256" key="12">
    <source>
        <dbReference type="ARBA" id="ARBA00023012"/>
    </source>
</evidence>
<feature type="transmembrane region" description="Helical" evidence="15">
    <location>
        <begin position="6"/>
        <end position="30"/>
    </location>
</feature>
<proteinExistence type="predicted"/>
<evidence type="ECO:0000259" key="16">
    <source>
        <dbReference type="PROSITE" id="PS50109"/>
    </source>
</evidence>
<comment type="catalytic activity">
    <reaction evidence="1">
        <text>ATP + protein L-histidine = ADP + protein N-phospho-L-histidine.</text>
        <dbReference type="EC" id="2.7.13.3"/>
    </reaction>
</comment>
<evidence type="ECO:0000256" key="3">
    <source>
        <dbReference type="ARBA" id="ARBA00012438"/>
    </source>
</evidence>
<evidence type="ECO:0000256" key="11">
    <source>
        <dbReference type="ARBA" id="ARBA00022989"/>
    </source>
</evidence>
<accession>A0A2R4W2B9</accession>
<evidence type="ECO:0000256" key="9">
    <source>
        <dbReference type="ARBA" id="ARBA00022777"/>
    </source>
</evidence>
<keyword evidence="10" id="KW-0067">ATP-binding</keyword>
<protein>
    <recommendedName>
        <fullName evidence="3">histidine kinase</fullName>
        <ecNumber evidence="3">2.7.13.3</ecNumber>
    </recommendedName>
</protein>
<dbReference type="EMBL" id="CP020921">
    <property type="protein sequence ID" value="AWB10870.1"/>
    <property type="molecule type" value="Genomic_DNA"/>
</dbReference>
<evidence type="ECO:0000256" key="4">
    <source>
        <dbReference type="ARBA" id="ARBA00022475"/>
    </source>
</evidence>
<evidence type="ECO:0000256" key="2">
    <source>
        <dbReference type="ARBA" id="ARBA00004651"/>
    </source>
</evidence>
<dbReference type="InterPro" id="IPR033463">
    <property type="entry name" value="sCache_3"/>
</dbReference>
<dbReference type="OrthoDB" id="9781904at2"/>
<dbReference type="PROSITE" id="PS50109">
    <property type="entry name" value="HIS_KIN"/>
    <property type="match status" value="1"/>
</dbReference>
<dbReference type="InterPro" id="IPR003660">
    <property type="entry name" value="HAMP_dom"/>
</dbReference>
<dbReference type="PANTHER" id="PTHR24421:SF10">
    <property type="entry name" value="NITRATE_NITRITE SENSOR PROTEIN NARQ"/>
    <property type="match status" value="1"/>
</dbReference>
<dbReference type="Pfam" id="PF02518">
    <property type="entry name" value="HATPase_c"/>
    <property type="match status" value="1"/>
</dbReference>
<keyword evidence="5" id="KW-0597">Phosphoprotein</keyword>
<dbReference type="GO" id="GO:0046983">
    <property type="term" value="F:protein dimerization activity"/>
    <property type="evidence" value="ECO:0007669"/>
    <property type="project" value="InterPro"/>
</dbReference>
<dbReference type="Proteomes" id="UP000244792">
    <property type="component" value="Chromosome"/>
</dbReference>
<dbReference type="Pfam" id="PF17203">
    <property type="entry name" value="sCache_3_2"/>
    <property type="match status" value="1"/>
</dbReference>
<feature type="domain" description="HAMP" evidence="17">
    <location>
        <begin position="181"/>
        <end position="233"/>
    </location>
</feature>
<keyword evidence="8" id="KW-0547">Nucleotide-binding</keyword>
<keyword evidence="19" id="KW-1185">Reference proteome</keyword>
<dbReference type="AlphaFoldDB" id="A0A2R4W2B9"/>
<organism evidence="18 19">
    <name type="scientific">Thermodesulfobium acidiphilum</name>
    <dbReference type="NCBI Taxonomy" id="1794699"/>
    <lineage>
        <taxon>Bacteria</taxon>
        <taxon>Pseudomonadati</taxon>
        <taxon>Thermodesulfobiota</taxon>
        <taxon>Thermodesulfobiia</taxon>
        <taxon>Thermodesulfobiales</taxon>
        <taxon>Thermodesulfobiaceae</taxon>
        <taxon>Thermodesulfobium</taxon>
    </lineage>
</organism>
<keyword evidence="4" id="KW-1003">Cell membrane</keyword>
<evidence type="ECO:0000256" key="7">
    <source>
        <dbReference type="ARBA" id="ARBA00022692"/>
    </source>
</evidence>
<evidence type="ECO:0000256" key="1">
    <source>
        <dbReference type="ARBA" id="ARBA00000085"/>
    </source>
</evidence>
<dbReference type="Gene3D" id="1.20.5.1930">
    <property type="match status" value="1"/>
</dbReference>
<keyword evidence="14" id="KW-0175">Coiled coil</keyword>